<reference evidence="3" key="1">
    <citation type="journal article" date="2019" name="Int. J. Syst. Evol. Microbiol.">
        <title>The Global Catalogue of Microorganisms (GCM) 10K type strain sequencing project: providing services to taxonomists for standard genome sequencing and annotation.</title>
        <authorList>
            <consortium name="The Broad Institute Genomics Platform"/>
            <consortium name="The Broad Institute Genome Sequencing Center for Infectious Disease"/>
            <person name="Wu L."/>
            <person name="Ma J."/>
        </authorList>
    </citation>
    <scope>NUCLEOTIDE SEQUENCE [LARGE SCALE GENOMIC DNA]</scope>
    <source>
        <strain evidence="3">JCM 31921</strain>
    </source>
</reference>
<organism evidence="2 3">
    <name type="scientific">Rurimicrobium arvi</name>
    <dbReference type="NCBI Taxonomy" id="2049916"/>
    <lineage>
        <taxon>Bacteria</taxon>
        <taxon>Pseudomonadati</taxon>
        <taxon>Bacteroidota</taxon>
        <taxon>Chitinophagia</taxon>
        <taxon>Chitinophagales</taxon>
        <taxon>Chitinophagaceae</taxon>
        <taxon>Rurimicrobium</taxon>
    </lineage>
</organism>
<evidence type="ECO:0008006" key="4">
    <source>
        <dbReference type="Google" id="ProtNLM"/>
    </source>
</evidence>
<comment type="caution">
    <text evidence="2">The sequence shown here is derived from an EMBL/GenBank/DDBJ whole genome shotgun (WGS) entry which is preliminary data.</text>
</comment>
<evidence type="ECO:0000313" key="2">
    <source>
        <dbReference type="EMBL" id="GAA4448198.1"/>
    </source>
</evidence>
<gene>
    <name evidence="2" type="ORF">GCM10023092_00320</name>
</gene>
<feature type="transmembrane region" description="Helical" evidence="1">
    <location>
        <begin position="74"/>
        <end position="92"/>
    </location>
</feature>
<keyword evidence="1" id="KW-0472">Membrane</keyword>
<name>A0ABP8MFG2_9BACT</name>
<sequence>MNPKYRLGHQKDQGAFSPLLEDIAFIKKHLRYPVNKFNRYILQSAIGILVLVLVLLTSFVIGQMYSPRSFRPPMVMPFFAIIFMIRFSIISLRSMRFRRIGTSMNTNGNTELIRDFLTHCGIAYFQSPLAPEVFQISSRPLNYEGTQREIMVFIADDLQILLNSHYTDGPSRSVPLKFSTEYRNMERALRDWLEQRQIPGIVSARRFRR</sequence>
<keyword evidence="3" id="KW-1185">Reference proteome</keyword>
<proteinExistence type="predicted"/>
<evidence type="ECO:0000256" key="1">
    <source>
        <dbReference type="SAM" id="Phobius"/>
    </source>
</evidence>
<keyword evidence="1" id="KW-1133">Transmembrane helix</keyword>
<dbReference type="RefSeq" id="WP_344821453.1">
    <property type="nucleotide sequence ID" value="NZ_BAABEZ010000001.1"/>
</dbReference>
<evidence type="ECO:0000313" key="3">
    <source>
        <dbReference type="Proteomes" id="UP001501410"/>
    </source>
</evidence>
<keyword evidence="1" id="KW-0812">Transmembrane</keyword>
<feature type="transmembrane region" description="Helical" evidence="1">
    <location>
        <begin position="40"/>
        <end position="62"/>
    </location>
</feature>
<dbReference type="EMBL" id="BAABEZ010000001">
    <property type="protein sequence ID" value="GAA4448198.1"/>
    <property type="molecule type" value="Genomic_DNA"/>
</dbReference>
<dbReference type="Proteomes" id="UP001501410">
    <property type="component" value="Unassembled WGS sequence"/>
</dbReference>
<accession>A0ABP8MFG2</accession>
<protein>
    <recommendedName>
        <fullName evidence="4">YcxB-like protein</fullName>
    </recommendedName>
</protein>